<reference evidence="1" key="1">
    <citation type="submission" date="2023-10" db="EMBL/GenBank/DDBJ databases">
        <title>Genome assembly of Pristionchus species.</title>
        <authorList>
            <person name="Yoshida K."/>
            <person name="Sommer R.J."/>
        </authorList>
    </citation>
    <scope>NUCLEOTIDE SEQUENCE</scope>
    <source>
        <strain evidence="1">RS0144</strain>
    </source>
</reference>
<proteinExistence type="predicted"/>
<feature type="non-terminal residue" evidence="1">
    <location>
        <position position="1"/>
    </location>
</feature>
<evidence type="ECO:0000313" key="1">
    <source>
        <dbReference type="EMBL" id="GMS85154.1"/>
    </source>
</evidence>
<sequence>LLLSGIDMYIADNGFRVSNVKNPANQKHSAFWMWMTEEGRKKFVEHHGERYEQGIKDHQEKLNAMWNAVKSNPEEKNKWDSRAKAANADPVKLKEFRNKKKKAYRNALALHPEEMHELKTNHDRKIKECNPAQPLFQFGAYVQPHVMLKPPRFSY</sequence>
<accession>A0AAV5SUW8</accession>
<dbReference type="Proteomes" id="UP001432027">
    <property type="component" value="Unassembled WGS sequence"/>
</dbReference>
<organism evidence="1 2">
    <name type="scientific">Pristionchus entomophagus</name>
    <dbReference type="NCBI Taxonomy" id="358040"/>
    <lineage>
        <taxon>Eukaryota</taxon>
        <taxon>Metazoa</taxon>
        <taxon>Ecdysozoa</taxon>
        <taxon>Nematoda</taxon>
        <taxon>Chromadorea</taxon>
        <taxon>Rhabditida</taxon>
        <taxon>Rhabditina</taxon>
        <taxon>Diplogasteromorpha</taxon>
        <taxon>Diplogasteroidea</taxon>
        <taxon>Neodiplogasteridae</taxon>
        <taxon>Pristionchus</taxon>
    </lineage>
</organism>
<evidence type="ECO:0008006" key="3">
    <source>
        <dbReference type="Google" id="ProtNLM"/>
    </source>
</evidence>
<evidence type="ECO:0000313" key="2">
    <source>
        <dbReference type="Proteomes" id="UP001432027"/>
    </source>
</evidence>
<gene>
    <name evidence="1" type="ORF">PENTCL1PPCAC_7329</name>
</gene>
<keyword evidence="2" id="KW-1185">Reference proteome</keyword>
<dbReference type="EMBL" id="BTSX01000002">
    <property type="protein sequence ID" value="GMS85154.1"/>
    <property type="molecule type" value="Genomic_DNA"/>
</dbReference>
<dbReference type="AlphaFoldDB" id="A0AAV5SUW8"/>
<comment type="caution">
    <text evidence="1">The sequence shown here is derived from an EMBL/GenBank/DDBJ whole genome shotgun (WGS) entry which is preliminary data.</text>
</comment>
<protein>
    <recommendedName>
        <fullName evidence="3">HMG box domain-containing protein</fullName>
    </recommendedName>
</protein>
<name>A0AAV5SUW8_9BILA</name>